<dbReference type="eggNOG" id="ENOG502TN3W">
    <property type="taxonomic scope" value="Eukaryota"/>
</dbReference>
<proteinExistence type="predicted"/>
<keyword evidence="2" id="KW-1185">Reference proteome</keyword>
<reference evidence="2" key="2">
    <citation type="journal article" date="2020" name="Data Brief">
        <title>Transcriptome dataset of Babesia bovis life stages within vertebrate and invertebrate hosts.</title>
        <authorList>
            <person name="Ueti M.W."/>
            <person name="Johnson W.C."/>
            <person name="Kappmeyer L.S."/>
            <person name="Herndon D.R."/>
            <person name="Mousel M.R."/>
            <person name="Reif K.E."/>
            <person name="Taus N.S."/>
            <person name="Ifeonu O.O."/>
            <person name="Silva J.C."/>
            <person name="Suarez C.E."/>
            <person name="Brayton K.A."/>
        </authorList>
    </citation>
    <scope>NUCLEOTIDE SEQUENCE [LARGE SCALE GENOMIC DNA]</scope>
</reference>
<evidence type="ECO:0000313" key="1">
    <source>
        <dbReference type="EMBL" id="EDO05809.1"/>
    </source>
</evidence>
<dbReference type="VEuPathDB" id="PiroplasmaDB:BBOV_IV002120"/>
<accession>A7AVI3</accession>
<dbReference type="OMA" id="KTLQNMH"/>
<reference evidence="2" key="3">
    <citation type="journal article" date="2021" name="Int. J. Parasitol.">
        <title>Comparative analysis of gene expression between Babesia bovis blood stages and kinetes allowed by improved genome annotation.</title>
        <authorList>
            <person name="Ueti M.W."/>
            <person name="Johnson W.C."/>
            <person name="Kappmeyer L.S."/>
            <person name="Herndon D.R."/>
            <person name="Mousel M.R."/>
            <person name="Reif K.E."/>
            <person name="Taus N.S."/>
            <person name="Ifeonu O.O."/>
            <person name="Silva J.C."/>
            <person name="Suarez C.E."/>
            <person name="Brayton K.A."/>
        </authorList>
    </citation>
    <scope>NUCLEOTIDE SEQUENCE [LARGE SCALE GENOMIC DNA]</scope>
</reference>
<sequence length="683" mass="76735">MEPIVVSSCPPPQSLDSQECALQNVDIERLFIETDEMTVMKTLQNMHLASYHLDNEIKSVMTKELESITLYSSTMLGMCKLVRQAQSGLNELAEQCRKIGITATLDLLGSGDTYDKELHDLINRCTEIGCNDGTVDYVSDSKGTDQIAMLLRSVHVLQRISMTNFGLLKRGRLLKSYQLLTKDYPQLITLVSHLVERLDVSDKLRPSEPDSHDEPFENSHVSVDYLASVLSGRERSVNRIYPEHFHDVLKEIPAVIRYNISKLMRNCDSAFGSSKLLLLVEASLCLLMNSERYRCDYRRLWCKRVKAVKLENSRIVLGSLTSTEDLLAQLVTSTMYRIFCFGLNTSALSRLWDMIGLAVTDSTSEVESSPSDYPGAYVEDVYWLESMELLRRSFERVDLEEMINFSNSLKSRASHICKDLGTNEFLVAVYNTVGINMEGALSEVSKAISDHIHLSFIAVINEVSKGVIGVIERHMSSREICTSQIKALSRLVTMAPDEIVLSVNANMNEVLQRICESMESEGPPESRGCVFDTYGEEGCVLTWLHTTGFNNIVFNIESLWPQLDAEATLILDVIAQKCVLVSGDKDQVVLTLMGIAVLSSHYTLLGARKFSQRLKIAALRHFSSNSLDLDTRDKAILILCYRDFVPAHVVDSLSNTCNDIAKELGDDCIESYRSAYESFRNFV</sequence>
<dbReference type="EMBL" id="AAXT01000004">
    <property type="protein sequence ID" value="EDO05809.1"/>
    <property type="molecule type" value="Genomic_DNA"/>
</dbReference>
<protein>
    <submittedName>
        <fullName evidence="1">Uncharacterized protein</fullName>
    </submittedName>
</protein>
<organism evidence="1 2">
    <name type="scientific">Babesia bovis</name>
    <dbReference type="NCBI Taxonomy" id="5865"/>
    <lineage>
        <taxon>Eukaryota</taxon>
        <taxon>Sar</taxon>
        <taxon>Alveolata</taxon>
        <taxon>Apicomplexa</taxon>
        <taxon>Aconoidasida</taxon>
        <taxon>Piroplasmida</taxon>
        <taxon>Babesiidae</taxon>
        <taxon>Babesia</taxon>
    </lineage>
</organism>
<dbReference type="RefSeq" id="XP_001609377.1">
    <property type="nucleotide sequence ID" value="XM_001609327.1"/>
</dbReference>
<evidence type="ECO:0000313" key="2">
    <source>
        <dbReference type="Proteomes" id="UP000002173"/>
    </source>
</evidence>
<name>A7AVI3_BABBO</name>
<reference evidence="1 2" key="1">
    <citation type="journal article" date="2007" name="PLoS Pathog.">
        <title>Genome sequence of Babesia bovis and comparative analysis of apicomplexan hemoprotozoa.</title>
        <authorList>
            <person name="Brayton K.A."/>
            <person name="Lau A.O.T."/>
            <person name="Herndon D.R."/>
            <person name="Hannick L."/>
            <person name="Kappmeyer L.S."/>
            <person name="Berens S.J."/>
            <person name="Bidwell S.L."/>
            <person name="Brown W.C."/>
            <person name="Crabtree J."/>
            <person name="Fadrosh D."/>
            <person name="Feldblum T."/>
            <person name="Forberger H.A."/>
            <person name="Haas B.J."/>
            <person name="Howell J.M."/>
            <person name="Khouri H."/>
            <person name="Koo H."/>
            <person name="Mann D.J."/>
            <person name="Norimine J."/>
            <person name="Paulsen I.T."/>
            <person name="Radune D."/>
            <person name="Ren Q."/>
            <person name="Smith R.K. Jr."/>
            <person name="Suarez C.E."/>
            <person name="White O."/>
            <person name="Wortman J.R."/>
            <person name="Knowles D.P. Jr."/>
            <person name="McElwain T.F."/>
            <person name="Nene V.M."/>
        </authorList>
    </citation>
    <scope>NUCLEOTIDE SEQUENCE [LARGE SCALE GENOMIC DNA]</scope>
    <source>
        <strain evidence="1">T2Bo</strain>
    </source>
</reference>
<gene>
    <name evidence="1" type="ORF">BBOV_IV002120</name>
</gene>
<dbReference type="AlphaFoldDB" id="A7AVI3"/>
<dbReference type="Proteomes" id="UP000002173">
    <property type="component" value="Unassembled WGS sequence"/>
</dbReference>
<comment type="caution">
    <text evidence="1">The sequence shown here is derived from an EMBL/GenBank/DDBJ whole genome shotgun (WGS) entry which is preliminary data.</text>
</comment>
<dbReference type="GeneID" id="5477596"/>
<dbReference type="InParanoid" id="A7AVI3"/>
<dbReference type="KEGG" id="bbo:BBOV_IV002120"/>